<dbReference type="SMART" id="SM00485">
    <property type="entry name" value="XPGN"/>
    <property type="match status" value="1"/>
</dbReference>
<evidence type="ECO:0000256" key="8">
    <source>
        <dbReference type="ARBA" id="ARBA00022839"/>
    </source>
</evidence>
<feature type="domain" description="XPG-I" evidence="14">
    <location>
        <begin position="146"/>
        <end position="216"/>
    </location>
</feature>
<reference evidence="16" key="1">
    <citation type="submission" date="2020-11" db="EMBL/GenBank/DDBJ databases">
        <authorList>
            <person name="Tran Van P."/>
        </authorList>
    </citation>
    <scope>NUCLEOTIDE SEQUENCE</scope>
</reference>
<dbReference type="FunFam" id="3.40.50.1010:FF:000016">
    <property type="entry name" value="Flap endonuclease 1"/>
    <property type="match status" value="1"/>
</dbReference>
<keyword evidence="2" id="KW-0235">DNA replication</keyword>
<dbReference type="Gene3D" id="1.10.150.20">
    <property type="entry name" value="5' to 3' exonuclease, C-terminal subdomain"/>
    <property type="match status" value="1"/>
</dbReference>
<evidence type="ECO:0000256" key="12">
    <source>
        <dbReference type="SAM" id="MobiDB-lite"/>
    </source>
</evidence>
<evidence type="ECO:0000259" key="13">
    <source>
        <dbReference type="SMART" id="SM00475"/>
    </source>
</evidence>
<dbReference type="PROSITE" id="PS00841">
    <property type="entry name" value="XPG_1"/>
    <property type="match status" value="1"/>
</dbReference>
<evidence type="ECO:0000256" key="10">
    <source>
        <dbReference type="ARBA" id="ARBA00023204"/>
    </source>
</evidence>
<protein>
    <recommendedName>
        <fullName evidence="18">Flap endonuclease 1</fullName>
    </recommendedName>
</protein>
<feature type="region of interest" description="Disordered" evidence="12">
    <location>
        <begin position="404"/>
        <end position="442"/>
    </location>
</feature>
<keyword evidence="5" id="KW-0255">Endonuclease</keyword>
<dbReference type="Pfam" id="PF00867">
    <property type="entry name" value="XPG_I"/>
    <property type="match status" value="1"/>
</dbReference>
<accession>A0A7R9KZM8</accession>
<keyword evidence="7" id="KW-0378">Hydrolase</keyword>
<dbReference type="SUPFAM" id="SSF88723">
    <property type="entry name" value="PIN domain-like"/>
    <property type="match status" value="1"/>
</dbReference>
<keyword evidence="17" id="KW-1185">Reference proteome</keyword>
<dbReference type="CDD" id="cd09867">
    <property type="entry name" value="PIN_FEN1"/>
    <property type="match status" value="1"/>
</dbReference>
<dbReference type="GO" id="GO:0046872">
    <property type="term" value="F:metal ion binding"/>
    <property type="evidence" value="ECO:0007669"/>
    <property type="project" value="UniProtKB-KW"/>
</dbReference>
<evidence type="ECO:0000256" key="11">
    <source>
        <dbReference type="ARBA" id="ARBA00029382"/>
    </source>
</evidence>
<evidence type="ECO:0000256" key="1">
    <source>
        <dbReference type="ARBA" id="ARBA00001946"/>
    </source>
</evidence>
<dbReference type="GO" id="GO:0006281">
    <property type="term" value="P:DNA repair"/>
    <property type="evidence" value="ECO:0007669"/>
    <property type="project" value="UniProtKB-KW"/>
</dbReference>
<proteinExistence type="inferred from homology"/>
<keyword evidence="6" id="KW-0227">DNA damage</keyword>
<keyword evidence="10" id="KW-0234">DNA repair</keyword>
<dbReference type="PRINTS" id="PR00853">
    <property type="entry name" value="XPGRADSUPER"/>
</dbReference>
<evidence type="ECO:0000256" key="9">
    <source>
        <dbReference type="ARBA" id="ARBA00022842"/>
    </source>
</evidence>
<keyword evidence="8" id="KW-0269">Exonuclease</keyword>
<dbReference type="OrthoDB" id="1937206at2759"/>
<evidence type="ECO:0000256" key="5">
    <source>
        <dbReference type="ARBA" id="ARBA00022759"/>
    </source>
</evidence>
<dbReference type="SMART" id="SM00279">
    <property type="entry name" value="HhH2"/>
    <property type="match status" value="1"/>
</dbReference>
<sequence>MGILNLSRLIADICPEAIREVELKSLFGRRIAIDASMSIYQFLIAIRNRDQLLTNDSGETTSHLIGLFYRTIKLLEMGIKPIYVFDGKAPQLKGGELTKRADRRKEAENRLAEAVEEQDLENISKFNKRVVRVTRQHNDDCKKLLQLMGLPVIESPSEAEAQCAQLCKEGLVYATATEDMDGLTFGSPRLIRNLTSANNEKVKEYSLDKVLEGMELSHNQFIDLGILMGCDYCDSIKGIGGKKGLELIKSFGSIEEILEKKYGITEFIDVDIDYGDRKEVVVESEDNVKQEENGEQENGDKTDVNGEEGNAVKEEDNCKKSKDKKGPQVPDNWLFTGARKLFVSPNVLKGTLTEADLKPKDVDEEAIIQFMCVENGFSEDRVRNALKRIKESKGKCSQTRIDSFFKMMPNSNPKTKTEKSVSDNKNKRSGPQSKNASKRGRR</sequence>
<gene>
    <name evidence="16" type="ORF">OSB1V03_LOCUS12534</name>
</gene>
<keyword evidence="3" id="KW-0540">Nuclease</keyword>
<keyword evidence="4" id="KW-0479">Metal-binding</keyword>
<dbReference type="InterPro" id="IPR029060">
    <property type="entry name" value="PIN-like_dom_sf"/>
</dbReference>
<dbReference type="GO" id="GO:0006260">
    <property type="term" value="P:DNA replication"/>
    <property type="evidence" value="ECO:0007669"/>
    <property type="project" value="UniProtKB-KW"/>
</dbReference>
<feature type="domain" description="XPG N-terminal" evidence="15">
    <location>
        <begin position="1"/>
        <end position="107"/>
    </location>
</feature>
<dbReference type="SUPFAM" id="SSF47807">
    <property type="entry name" value="5' to 3' exonuclease, C-terminal subdomain"/>
    <property type="match status" value="1"/>
</dbReference>
<dbReference type="SMART" id="SM00475">
    <property type="entry name" value="53EXOc"/>
    <property type="match status" value="1"/>
</dbReference>
<dbReference type="GO" id="GO:0017108">
    <property type="term" value="F:5'-flap endonuclease activity"/>
    <property type="evidence" value="ECO:0007669"/>
    <property type="project" value="TreeGrafter"/>
</dbReference>
<evidence type="ECO:0000313" key="16">
    <source>
        <dbReference type="EMBL" id="CAD7632129.1"/>
    </source>
</evidence>
<dbReference type="InterPro" id="IPR002421">
    <property type="entry name" value="5-3_exonuclease"/>
</dbReference>
<dbReference type="Gene3D" id="3.40.50.1010">
    <property type="entry name" value="5'-nuclease"/>
    <property type="match status" value="1"/>
</dbReference>
<feature type="region of interest" description="Disordered" evidence="12">
    <location>
        <begin position="283"/>
        <end position="331"/>
    </location>
</feature>
<evidence type="ECO:0000259" key="14">
    <source>
        <dbReference type="SMART" id="SM00484"/>
    </source>
</evidence>
<evidence type="ECO:0008006" key="18">
    <source>
        <dbReference type="Google" id="ProtNLM"/>
    </source>
</evidence>
<dbReference type="EMBL" id="OC865033">
    <property type="protein sequence ID" value="CAD7632129.1"/>
    <property type="molecule type" value="Genomic_DNA"/>
</dbReference>
<name>A0A7R9KZM8_9ACAR</name>
<feature type="compositionally biased region" description="Basic and acidic residues" evidence="12">
    <location>
        <begin position="283"/>
        <end position="326"/>
    </location>
</feature>
<dbReference type="GO" id="GO:0003677">
    <property type="term" value="F:DNA binding"/>
    <property type="evidence" value="ECO:0007669"/>
    <property type="project" value="InterPro"/>
</dbReference>
<dbReference type="PANTHER" id="PTHR11081:SF9">
    <property type="entry name" value="FLAP ENDONUCLEASE 1"/>
    <property type="match status" value="1"/>
</dbReference>
<dbReference type="InterPro" id="IPR006084">
    <property type="entry name" value="XPG/Rad2"/>
</dbReference>
<evidence type="ECO:0000256" key="2">
    <source>
        <dbReference type="ARBA" id="ARBA00022705"/>
    </source>
</evidence>
<evidence type="ECO:0000256" key="6">
    <source>
        <dbReference type="ARBA" id="ARBA00022763"/>
    </source>
</evidence>
<dbReference type="InterPro" id="IPR008918">
    <property type="entry name" value="HhH2"/>
</dbReference>
<dbReference type="PANTHER" id="PTHR11081">
    <property type="entry name" value="FLAP ENDONUCLEASE FAMILY MEMBER"/>
    <property type="match status" value="1"/>
</dbReference>
<evidence type="ECO:0000313" key="17">
    <source>
        <dbReference type="Proteomes" id="UP000759131"/>
    </source>
</evidence>
<dbReference type="GO" id="GO:0008409">
    <property type="term" value="F:5'-3' exonuclease activity"/>
    <property type="evidence" value="ECO:0007669"/>
    <property type="project" value="InterPro"/>
</dbReference>
<keyword evidence="9" id="KW-0460">Magnesium</keyword>
<dbReference type="EMBL" id="CAJPIZ010010458">
    <property type="protein sequence ID" value="CAG2112559.1"/>
    <property type="molecule type" value="Genomic_DNA"/>
</dbReference>
<dbReference type="Proteomes" id="UP000759131">
    <property type="component" value="Unassembled WGS sequence"/>
</dbReference>
<dbReference type="InterPro" id="IPR006085">
    <property type="entry name" value="XPG_DNA_repair_N"/>
</dbReference>
<dbReference type="InterPro" id="IPR023426">
    <property type="entry name" value="Flap_endonuc"/>
</dbReference>
<dbReference type="InterPro" id="IPR006086">
    <property type="entry name" value="XPG-I_dom"/>
</dbReference>
<evidence type="ECO:0000259" key="15">
    <source>
        <dbReference type="SMART" id="SM00485"/>
    </source>
</evidence>
<comment type="cofactor">
    <cofactor evidence="1">
        <name>Mg(2+)</name>
        <dbReference type="ChEBI" id="CHEBI:18420"/>
    </cofactor>
</comment>
<dbReference type="InterPro" id="IPR019974">
    <property type="entry name" value="XPG_CS"/>
</dbReference>
<dbReference type="HAMAP" id="MF_00614">
    <property type="entry name" value="Fen"/>
    <property type="match status" value="1"/>
</dbReference>
<organism evidence="16">
    <name type="scientific">Medioppia subpectinata</name>
    <dbReference type="NCBI Taxonomy" id="1979941"/>
    <lineage>
        <taxon>Eukaryota</taxon>
        <taxon>Metazoa</taxon>
        <taxon>Ecdysozoa</taxon>
        <taxon>Arthropoda</taxon>
        <taxon>Chelicerata</taxon>
        <taxon>Arachnida</taxon>
        <taxon>Acari</taxon>
        <taxon>Acariformes</taxon>
        <taxon>Sarcoptiformes</taxon>
        <taxon>Oribatida</taxon>
        <taxon>Brachypylina</taxon>
        <taxon>Oppioidea</taxon>
        <taxon>Oppiidae</taxon>
        <taxon>Medioppia</taxon>
    </lineage>
</organism>
<dbReference type="Pfam" id="PF00752">
    <property type="entry name" value="XPG_N"/>
    <property type="match status" value="1"/>
</dbReference>
<dbReference type="InterPro" id="IPR036279">
    <property type="entry name" value="5-3_exonuclease_C_sf"/>
</dbReference>
<dbReference type="AlphaFoldDB" id="A0A7R9KZM8"/>
<evidence type="ECO:0000256" key="7">
    <source>
        <dbReference type="ARBA" id="ARBA00022801"/>
    </source>
</evidence>
<feature type="compositionally biased region" description="Basic and acidic residues" evidence="12">
    <location>
        <begin position="415"/>
        <end position="426"/>
    </location>
</feature>
<evidence type="ECO:0000256" key="4">
    <source>
        <dbReference type="ARBA" id="ARBA00022723"/>
    </source>
</evidence>
<comment type="function">
    <text evidence="11">Structure-specific nuclease with 5'-flap endonuclease and 5'-3' exonuclease activities involved in DNA replication and repair. During DNA replication, cleaves the 5'-overhanging flap structure that is generated by displacement synthesis when DNA polymerase encounters the 5'-end of a downstream Okazaki fragment. It enters the flap from the 5'-end and then tracks to cleave the flap base, leaving a nick for ligation. Also involved in the long patch base excision repair (LP-BER) pathway, by cleaving within the apurinic/apyrimidinic (AP) site-terminated flap. Acts as a genome stabilization factor that prevents flaps from equilibrating into structures that lead to duplications and deletions. Also possesses 5'-3' exonuclease activity on nicked or gapped double-stranded DNA, and exhibits RNase H activity. Also involved in replication and repair of rDNA and in repairing mitochondrial DNA.</text>
</comment>
<feature type="domain" description="5'-3' exonuclease" evidence="13">
    <location>
        <begin position="29"/>
        <end position="280"/>
    </location>
</feature>
<evidence type="ECO:0000256" key="3">
    <source>
        <dbReference type="ARBA" id="ARBA00022722"/>
    </source>
</evidence>
<feature type="non-terminal residue" evidence="16">
    <location>
        <position position="1"/>
    </location>
</feature>
<dbReference type="SMART" id="SM00484">
    <property type="entry name" value="XPGI"/>
    <property type="match status" value="1"/>
</dbReference>